<dbReference type="EMBL" id="JABEMC010000005">
    <property type="protein sequence ID" value="NNG79456.1"/>
    <property type="molecule type" value="Genomic_DNA"/>
</dbReference>
<feature type="transmembrane region" description="Helical" evidence="2">
    <location>
        <begin position="81"/>
        <end position="108"/>
    </location>
</feature>
<dbReference type="RefSeq" id="WP_170274361.1">
    <property type="nucleotide sequence ID" value="NZ_BAAAKH010000011.1"/>
</dbReference>
<evidence type="ECO:0000256" key="1">
    <source>
        <dbReference type="SAM" id="MobiDB-lite"/>
    </source>
</evidence>
<accession>A0A849B2I1</accession>
<sequence length="115" mass="12222">MPHPYQPRSSDGSPGHSAPQSYAYPYAEVPQQNNLALLSLILSIVGLATGGLTAIGGIILGHMAKKQIKRSGETGVHLATWGLVVGYVIVGLIVLNFVFWFLVLFVLFGGLALGY</sequence>
<feature type="domain" description="DUF4190" evidence="3">
    <location>
        <begin position="35"/>
        <end position="95"/>
    </location>
</feature>
<comment type="caution">
    <text evidence="4">The sequence shown here is derived from an EMBL/GenBank/DDBJ whole genome shotgun (WGS) entry which is preliminary data.</text>
</comment>
<dbReference type="Proteomes" id="UP000549517">
    <property type="component" value="Unassembled WGS sequence"/>
</dbReference>
<evidence type="ECO:0000313" key="4">
    <source>
        <dbReference type="EMBL" id="NNG79456.1"/>
    </source>
</evidence>
<keyword evidence="2" id="KW-0472">Membrane</keyword>
<name>A0A849B2I1_9MICO</name>
<proteinExistence type="predicted"/>
<gene>
    <name evidence="4" type="ORF">HLA91_08725</name>
</gene>
<dbReference type="AlphaFoldDB" id="A0A849B2I1"/>
<evidence type="ECO:0000259" key="3">
    <source>
        <dbReference type="Pfam" id="PF13828"/>
    </source>
</evidence>
<evidence type="ECO:0000256" key="2">
    <source>
        <dbReference type="SAM" id="Phobius"/>
    </source>
</evidence>
<feature type="region of interest" description="Disordered" evidence="1">
    <location>
        <begin position="1"/>
        <end position="21"/>
    </location>
</feature>
<keyword evidence="2" id="KW-0812">Transmembrane</keyword>
<keyword evidence="2" id="KW-1133">Transmembrane helix</keyword>
<protein>
    <submittedName>
        <fullName evidence="4">DUF4190 domain-containing protein</fullName>
    </submittedName>
</protein>
<feature type="transmembrane region" description="Helical" evidence="2">
    <location>
        <begin position="35"/>
        <end position="60"/>
    </location>
</feature>
<evidence type="ECO:0000313" key="5">
    <source>
        <dbReference type="Proteomes" id="UP000549517"/>
    </source>
</evidence>
<reference evidence="4 5" key="1">
    <citation type="submission" date="2020-05" db="EMBL/GenBank/DDBJ databases">
        <title>MicrobeNet Type strains.</title>
        <authorList>
            <person name="Nicholson A.C."/>
        </authorList>
    </citation>
    <scope>NUCLEOTIDE SEQUENCE [LARGE SCALE GENOMIC DNA]</scope>
    <source>
        <strain evidence="4 5">CCUG 46604</strain>
    </source>
</reference>
<dbReference type="InterPro" id="IPR025241">
    <property type="entry name" value="DUF4190"/>
</dbReference>
<dbReference type="Pfam" id="PF13828">
    <property type="entry name" value="DUF4190"/>
    <property type="match status" value="1"/>
</dbReference>
<organism evidence="4 5">
    <name type="scientific">Brevibacterium luteolum</name>
    <dbReference type="NCBI Taxonomy" id="199591"/>
    <lineage>
        <taxon>Bacteria</taxon>
        <taxon>Bacillati</taxon>
        <taxon>Actinomycetota</taxon>
        <taxon>Actinomycetes</taxon>
        <taxon>Micrococcales</taxon>
        <taxon>Brevibacteriaceae</taxon>
        <taxon>Brevibacterium</taxon>
    </lineage>
</organism>